<evidence type="ECO:0000313" key="6">
    <source>
        <dbReference type="EMBL" id="KAF5713099.1"/>
    </source>
</evidence>
<dbReference type="PROSITE" id="PS50088">
    <property type="entry name" value="ANK_REPEAT"/>
    <property type="match status" value="5"/>
</dbReference>
<evidence type="ECO:0000259" key="4">
    <source>
        <dbReference type="Pfam" id="PF22939"/>
    </source>
</evidence>
<feature type="repeat" description="ANK" evidence="2">
    <location>
        <begin position="866"/>
        <end position="889"/>
    </location>
</feature>
<feature type="repeat" description="ANK" evidence="2">
    <location>
        <begin position="969"/>
        <end position="1002"/>
    </location>
</feature>
<dbReference type="Proteomes" id="UP000544331">
    <property type="component" value="Unassembled WGS sequence"/>
</dbReference>
<feature type="repeat" description="ANK" evidence="2">
    <location>
        <begin position="901"/>
        <end position="924"/>
    </location>
</feature>
<dbReference type="InterPro" id="IPR002110">
    <property type="entry name" value="Ankyrin_rpt"/>
</dbReference>
<reference evidence="6 7" key="1">
    <citation type="submission" date="2020-05" db="EMBL/GenBank/DDBJ databases">
        <title>Identification and distribution of gene clusters putatively required for synthesis of sphingolipid metabolism inhibitors in phylogenetically diverse species of the filamentous fungus Fusarium.</title>
        <authorList>
            <person name="Kim H.-S."/>
            <person name="Busman M."/>
            <person name="Brown D.W."/>
            <person name="Divon H."/>
            <person name="Uhlig S."/>
            <person name="Proctor R.H."/>
        </authorList>
    </citation>
    <scope>NUCLEOTIDE SEQUENCE [LARGE SCALE GENOMIC DNA]</scope>
    <source>
        <strain evidence="6 7">NRRL 66235</strain>
    </source>
</reference>
<accession>A0A8H6DDR9</accession>
<dbReference type="SUPFAM" id="SSF48403">
    <property type="entry name" value="Ankyrin repeat"/>
    <property type="match status" value="2"/>
</dbReference>
<dbReference type="SUPFAM" id="SSF53167">
    <property type="entry name" value="Purine and uridine phosphorylases"/>
    <property type="match status" value="1"/>
</dbReference>
<organism evidence="6 7">
    <name type="scientific">Fusarium mundagurra</name>
    <dbReference type="NCBI Taxonomy" id="1567541"/>
    <lineage>
        <taxon>Eukaryota</taxon>
        <taxon>Fungi</taxon>
        <taxon>Dikarya</taxon>
        <taxon>Ascomycota</taxon>
        <taxon>Pezizomycotina</taxon>
        <taxon>Sordariomycetes</taxon>
        <taxon>Hypocreomycetidae</taxon>
        <taxon>Hypocreales</taxon>
        <taxon>Nectriaceae</taxon>
        <taxon>Fusarium</taxon>
        <taxon>Fusarium fujikuroi species complex</taxon>
    </lineage>
</organism>
<dbReference type="InterPro" id="IPR036770">
    <property type="entry name" value="Ankyrin_rpt-contain_sf"/>
</dbReference>
<dbReference type="Pfam" id="PF24883">
    <property type="entry name" value="NPHP3_N"/>
    <property type="match status" value="1"/>
</dbReference>
<evidence type="ECO:0000256" key="1">
    <source>
        <dbReference type="ARBA" id="ARBA00022737"/>
    </source>
</evidence>
<feature type="domain" description="Nephrocystin 3-like N-terminal" evidence="5">
    <location>
        <begin position="310"/>
        <end position="474"/>
    </location>
</feature>
<dbReference type="PANTHER" id="PTHR10039:SF15">
    <property type="entry name" value="NACHT DOMAIN-CONTAINING PROTEIN"/>
    <property type="match status" value="1"/>
</dbReference>
<dbReference type="Gene3D" id="3.40.50.1580">
    <property type="entry name" value="Nucleoside phosphorylase domain"/>
    <property type="match status" value="1"/>
</dbReference>
<comment type="caution">
    <text evidence="6">The sequence shown here is derived from an EMBL/GenBank/DDBJ whole genome shotgun (WGS) entry which is preliminary data.</text>
</comment>
<dbReference type="SMART" id="SM00248">
    <property type="entry name" value="ANK"/>
    <property type="match status" value="7"/>
</dbReference>
<keyword evidence="2" id="KW-0040">ANK repeat</keyword>
<evidence type="ECO:0000256" key="2">
    <source>
        <dbReference type="PROSITE-ProRule" id="PRU00023"/>
    </source>
</evidence>
<dbReference type="AlphaFoldDB" id="A0A8H6DDR9"/>
<feature type="domain" description="Nucleoside phosphorylase" evidence="3">
    <location>
        <begin position="19"/>
        <end position="202"/>
    </location>
</feature>
<dbReference type="InterPro" id="IPR000845">
    <property type="entry name" value="Nucleoside_phosphorylase_d"/>
</dbReference>
<dbReference type="InterPro" id="IPR035994">
    <property type="entry name" value="Nucleoside_phosphorylase_sf"/>
</dbReference>
<dbReference type="InterPro" id="IPR054471">
    <property type="entry name" value="GPIID_WHD"/>
</dbReference>
<dbReference type="Gene3D" id="3.40.50.300">
    <property type="entry name" value="P-loop containing nucleotide triphosphate hydrolases"/>
    <property type="match status" value="1"/>
</dbReference>
<dbReference type="Pfam" id="PF01048">
    <property type="entry name" value="PNP_UDP_1"/>
    <property type="match status" value="1"/>
</dbReference>
<name>A0A8H6DDR9_9HYPO</name>
<dbReference type="OrthoDB" id="448455at2759"/>
<gene>
    <name evidence="6" type="ORF">FMUND_8119</name>
</gene>
<feature type="repeat" description="ANK" evidence="2">
    <location>
        <begin position="935"/>
        <end position="958"/>
    </location>
</feature>
<dbReference type="Pfam" id="PF22939">
    <property type="entry name" value="WHD_GPIID"/>
    <property type="match status" value="1"/>
</dbReference>
<dbReference type="PROSITE" id="PS50297">
    <property type="entry name" value="ANK_REP_REGION"/>
    <property type="match status" value="5"/>
</dbReference>
<proteinExistence type="predicted"/>
<feature type="repeat" description="ANK" evidence="2">
    <location>
        <begin position="1003"/>
        <end position="1027"/>
    </location>
</feature>
<feature type="domain" description="GPI inositol-deacylase winged helix" evidence="4">
    <location>
        <begin position="580"/>
        <end position="659"/>
    </location>
</feature>
<dbReference type="SUPFAM" id="SSF52540">
    <property type="entry name" value="P-loop containing nucleoside triphosphate hydrolases"/>
    <property type="match status" value="1"/>
</dbReference>
<dbReference type="Gene3D" id="1.25.40.20">
    <property type="entry name" value="Ankyrin repeat-containing domain"/>
    <property type="match status" value="3"/>
</dbReference>
<dbReference type="GO" id="GO:0009116">
    <property type="term" value="P:nucleoside metabolic process"/>
    <property type="evidence" value="ECO:0007669"/>
    <property type="project" value="InterPro"/>
</dbReference>
<dbReference type="EMBL" id="JAAOAN010000269">
    <property type="protein sequence ID" value="KAF5713099.1"/>
    <property type="molecule type" value="Genomic_DNA"/>
</dbReference>
<dbReference type="InterPro" id="IPR027417">
    <property type="entry name" value="P-loop_NTPase"/>
</dbReference>
<dbReference type="PANTHER" id="PTHR10039">
    <property type="entry name" value="AMELOGENIN"/>
    <property type="match status" value="1"/>
</dbReference>
<dbReference type="InterPro" id="IPR056884">
    <property type="entry name" value="NPHP3-like_N"/>
</dbReference>
<evidence type="ECO:0000259" key="3">
    <source>
        <dbReference type="Pfam" id="PF01048"/>
    </source>
</evidence>
<sequence>MLDQRHAGLPKPPNDNNMYTLGSVGKHNVVIACLPKGKIGNVLAATVAINIISTFPSIKFCLMVGISGGIPPKVCLSDVVIPKYLKELEQKWPRLAPKYLKSDSLKDQLFKANYAYIYKSAADGTVCLIEDQEDEKSDAEDDCHFCDIDQTVKRKPREVQVHYRLIASRNEVIKDSIFRNKLNRDLGSQVLCVEMEAAGLAHNFLSITIRGICDYADLHKNNAWKAYAAAVAAAFAKELLNQVQASDVGREPTAKEIVSQIHETVLQSDANIREVKRKMDRVEDVEILEWLTPVNYGPQQSDNFSQRQEGTGEWLLSSKEFQDWVETGKTLFCPGVPGAGKTIITSIVINELTTRFGDDDTVGIAYIYANYRQHDEQKVDHLLKSLLKQLVQGQSSMPASVKSLYDKHKVNKTRASVEEVSATIQSIDGLYSRIFIVIDALDELKETDSCRNRFLKEIFKFQAQCCVKFFATSRFIPEITDKFEGIATVNIRAQDEDVRGFLDGKISQSGQLLRTHCEMIKTEIAKTVDGMFLLAQLHLDSVSTKLTLKQIKIALNNLSSGPKAYDVAYKKAMERISGQEQNSKKLAMQVLSWITCAKRVLTISELQHALAVEENDTDLDKENLYRIEDMVSVCSGLVTIDEESGIIRLVHYTTQEYLDRTRDKWFSDAESEITMACIRYLSFNVFKSGLCRSREDYSHRLRCYPFYDYAHRNWGHHALMTCMDGDDVILDFLESPVKQSASIHAILVSEYLNPIMGHIQGISHMATEVPTAAYFGLSKTVLALLEKGHPADSKGMLGWTPLTYAARYGRGDVVKLLVARDDVDPNSNDKLCGETPISWAAKYGHAAVVKVLLEDERVLANCTEREDRTPLSFAAENGNLEVVKLLLSRYDVDPNSIPRWEKKTPLHYAAVNGYSAIVKLILERKGVLADYMDNKDQTPLLLAAESGHEAVVRLLLSRHDGSPNSTLWWSKTPLHYAAEKGHIAVVKQILEKKGVRVDYTDNKGQTPLSLATENGHEAVVRLLLAMGTVDVNRQSRHDESTLLD</sequence>
<evidence type="ECO:0000259" key="5">
    <source>
        <dbReference type="Pfam" id="PF24883"/>
    </source>
</evidence>
<protein>
    <submittedName>
        <fullName evidence="6">Ankyrin repeat</fullName>
    </submittedName>
</protein>
<keyword evidence="7" id="KW-1185">Reference proteome</keyword>
<dbReference type="Pfam" id="PF12796">
    <property type="entry name" value="Ank_2"/>
    <property type="match status" value="3"/>
</dbReference>
<keyword evidence="1" id="KW-0677">Repeat</keyword>
<evidence type="ECO:0000313" key="7">
    <source>
        <dbReference type="Proteomes" id="UP000544331"/>
    </source>
</evidence>
<dbReference type="GO" id="GO:0003824">
    <property type="term" value="F:catalytic activity"/>
    <property type="evidence" value="ECO:0007669"/>
    <property type="project" value="InterPro"/>
</dbReference>